<gene>
    <name evidence="2" type="ORF">FRX94_10335</name>
</gene>
<dbReference type="OrthoDB" id="4398692at2"/>
<dbReference type="InterPro" id="IPR036278">
    <property type="entry name" value="Sialidase_sf"/>
</dbReference>
<dbReference type="RefSeq" id="WP_146325259.1">
    <property type="nucleotide sequence ID" value="NZ_BAABLR010000067.1"/>
</dbReference>
<evidence type="ECO:0000259" key="1">
    <source>
        <dbReference type="Pfam" id="PF13088"/>
    </source>
</evidence>
<accession>A0A5C5UBK9</accession>
<dbReference type="Pfam" id="PF13088">
    <property type="entry name" value="BNR_2"/>
    <property type="match status" value="1"/>
</dbReference>
<evidence type="ECO:0000313" key="3">
    <source>
        <dbReference type="Proteomes" id="UP000320791"/>
    </source>
</evidence>
<evidence type="ECO:0000313" key="2">
    <source>
        <dbReference type="EMBL" id="TWT22880.1"/>
    </source>
</evidence>
<proteinExistence type="predicted"/>
<reference evidence="2 3" key="1">
    <citation type="submission" date="2019-08" db="EMBL/GenBank/DDBJ databases">
        <authorList>
            <person name="Lei W."/>
        </authorList>
    </citation>
    <scope>NUCLEOTIDE SEQUENCE [LARGE SCALE GENOMIC DNA]</scope>
    <source>
        <strain evidence="2 3">CCUG 58627</strain>
    </source>
</reference>
<organism evidence="2 3">
    <name type="scientific">Corynebacterium canis</name>
    <dbReference type="NCBI Taxonomy" id="679663"/>
    <lineage>
        <taxon>Bacteria</taxon>
        <taxon>Bacillati</taxon>
        <taxon>Actinomycetota</taxon>
        <taxon>Actinomycetes</taxon>
        <taxon>Mycobacteriales</taxon>
        <taxon>Corynebacteriaceae</taxon>
        <taxon>Corynebacterium</taxon>
    </lineage>
</organism>
<name>A0A5C5UBK9_9CORY</name>
<comment type="caution">
    <text evidence="2">The sequence shown here is derived from an EMBL/GenBank/DDBJ whole genome shotgun (WGS) entry which is preliminary data.</text>
</comment>
<dbReference type="CDD" id="cd15482">
    <property type="entry name" value="Sialidase_non-viral"/>
    <property type="match status" value="1"/>
</dbReference>
<sequence length="348" mass="36967">MAQAPKLRLAADTVLLDPRDVDKLVPGVVELRAPAIAQVSGHILVACDARTPPVHADWEAIGGAMAADLPNPNSLVMMRDGVVEVLRSGAVEPQTGFSDPSLISDGARVVLFHARSADVGFFGSRPWRGDDARDTLHVDIGRSADGGLTWEFSTITGAVAGEYSGVFATSGHGLVVGSTWLQPAVMRLADGRTRHATWRSEDAGKTWSSGAACGHDCDESALAYIGGRLVMSARSTAAFRSGALGRWWSVSEDLGLTWAEPHWSSEIPAAACNASLVDTPHGLACIYAEAGRIGGRIMLLDHRNQWREWAKLGTGRAFGYADALWAGDELVVVYESDGALRRVVAVAE</sequence>
<dbReference type="AlphaFoldDB" id="A0A5C5UBK9"/>
<feature type="domain" description="Sialidase" evidence="1">
    <location>
        <begin position="110"/>
        <end position="322"/>
    </location>
</feature>
<dbReference type="Gene3D" id="2.120.10.10">
    <property type="match status" value="1"/>
</dbReference>
<protein>
    <submittedName>
        <fullName evidence="2">Exo-alpha-sialidase</fullName>
    </submittedName>
</protein>
<dbReference type="InterPro" id="IPR011040">
    <property type="entry name" value="Sialidase"/>
</dbReference>
<keyword evidence="3" id="KW-1185">Reference proteome</keyword>
<dbReference type="Proteomes" id="UP000320791">
    <property type="component" value="Unassembled WGS sequence"/>
</dbReference>
<dbReference type="SUPFAM" id="SSF50939">
    <property type="entry name" value="Sialidases"/>
    <property type="match status" value="1"/>
</dbReference>
<dbReference type="EMBL" id="VOHM01000025">
    <property type="protein sequence ID" value="TWT22880.1"/>
    <property type="molecule type" value="Genomic_DNA"/>
</dbReference>